<dbReference type="Proteomes" id="UP000003011">
    <property type="component" value="Unassembled WGS sequence"/>
</dbReference>
<dbReference type="EMBL" id="ACZL01000023">
    <property type="protein sequence ID" value="EHI55360.1"/>
    <property type="molecule type" value="Genomic_DNA"/>
</dbReference>
<reference evidence="2 3" key="1">
    <citation type="submission" date="2011-08" db="EMBL/GenBank/DDBJ databases">
        <title>The Genome Sequence of Johnsonella ignava ATCC 51276.</title>
        <authorList>
            <consortium name="The Broad Institute Genome Sequencing Platform"/>
            <person name="Earl A."/>
            <person name="Ward D."/>
            <person name="Feldgarden M."/>
            <person name="Gevers D."/>
            <person name="Izard J."/>
            <person name="Blanton J.M."/>
            <person name="Baranova O.V."/>
            <person name="Dewhirst F.E."/>
            <person name="Young S.K."/>
            <person name="Zeng Q."/>
            <person name="Gargeya S."/>
            <person name="Fitzgerald M."/>
            <person name="Haas B."/>
            <person name="Abouelleil A."/>
            <person name="Alvarado L."/>
            <person name="Arachchi H.M."/>
            <person name="Berlin A."/>
            <person name="Brown A."/>
            <person name="Chapman S.B."/>
            <person name="Chen Z."/>
            <person name="Dunbar C."/>
            <person name="Freedman E."/>
            <person name="Gearin G."/>
            <person name="Gellesch M."/>
            <person name="Goldberg J."/>
            <person name="Griggs A."/>
            <person name="Gujja S."/>
            <person name="Heiman D."/>
            <person name="Howarth C."/>
            <person name="Larson L."/>
            <person name="Lui A."/>
            <person name="MacDonald P.J.P."/>
            <person name="Montmayeur A."/>
            <person name="Murphy C."/>
            <person name="Neiman D."/>
            <person name="Pearson M."/>
            <person name="Priest M."/>
            <person name="Roberts A."/>
            <person name="Saif S."/>
            <person name="Shea T."/>
            <person name="Shenoy N."/>
            <person name="Sisk P."/>
            <person name="Stolte C."/>
            <person name="Sykes S."/>
            <person name="Wortman J."/>
            <person name="Nusbaum C."/>
            <person name="Birren B."/>
        </authorList>
    </citation>
    <scope>NUCLEOTIDE SEQUENCE [LARGE SCALE GENOMIC DNA]</scope>
    <source>
        <strain evidence="2 3">ATCC 51276</strain>
    </source>
</reference>
<keyword evidence="3" id="KW-1185">Reference proteome</keyword>
<accession>G5GIV6</accession>
<evidence type="ECO:0008006" key="4">
    <source>
        <dbReference type="Google" id="ProtNLM"/>
    </source>
</evidence>
<dbReference type="STRING" id="679200.HMPREF9333_01496"/>
<evidence type="ECO:0000313" key="2">
    <source>
        <dbReference type="EMBL" id="EHI55360.1"/>
    </source>
</evidence>
<proteinExistence type="predicted"/>
<sequence length="592" mass="67165">MSACTGDNVGSGIATADNDGNSVSSEKTVGTRDKDKYNDTKDNTKDDNTNNNVLDKTEGAYIAVPAKLFYGKQGTLILGKDFKDKKYIPDVEIDGPVMISKKNIYAEDSESLCPGIYSLDKEKWLYKADKMYNLSSLGDGITFVDTNSSVYWYDDQIVNKKIKDKYKDVIPEGDGKDNFILDEQGDIISYLPYGDANRFGDYIWVNVKEGSGYSAVNTQINIYNLEGALINTIFPDKGCEIYTTVIGDYKIDEKYKRYAVVKNINSSNLNVSSAIYDTAGNKLLDIGSLIGTTPDDIVECTMYYQKDICLIQYYKKNQACAVLYDLKSNRVISKSVSESTLANLELNGKAYAVMKSQDDFYNVFEDGVLKRKLTQEEAQLLEEGIFFTAYIKDTDKNILVLHDIILGEDIELEHNGYLKPEDLENRRVDNNTLGKNCRIVSFYKKDMEDVYEGNSTISMLFYNGKCIAAGDNINDSDSGAVSMDVFIDPQKEEGYRSISIYKEFKNTEEKSDETLSNDNEFITKNIFEAILTPEGELIRLDEKDLDEKYVIYYGDDFYICMHGNCIECYNFKHELLRREYSDDEETQADLYD</sequence>
<dbReference type="HOGENOM" id="CLU_460637_0_0_9"/>
<evidence type="ECO:0000313" key="3">
    <source>
        <dbReference type="Proteomes" id="UP000003011"/>
    </source>
</evidence>
<feature type="compositionally biased region" description="Polar residues" evidence="1">
    <location>
        <begin position="18"/>
        <end position="28"/>
    </location>
</feature>
<organism evidence="2 3">
    <name type="scientific">Johnsonella ignava ATCC 51276</name>
    <dbReference type="NCBI Taxonomy" id="679200"/>
    <lineage>
        <taxon>Bacteria</taxon>
        <taxon>Bacillati</taxon>
        <taxon>Bacillota</taxon>
        <taxon>Clostridia</taxon>
        <taxon>Lachnospirales</taxon>
        <taxon>Lachnospiraceae</taxon>
        <taxon>Johnsonella</taxon>
    </lineage>
</organism>
<feature type="compositionally biased region" description="Basic and acidic residues" evidence="1">
    <location>
        <begin position="29"/>
        <end position="48"/>
    </location>
</feature>
<feature type="region of interest" description="Disordered" evidence="1">
    <location>
        <begin position="1"/>
        <end position="52"/>
    </location>
</feature>
<gene>
    <name evidence="2" type="ORF">HMPREF9333_01496</name>
</gene>
<dbReference type="AlphaFoldDB" id="G5GIV6"/>
<name>G5GIV6_9FIRM</name>
<protein>
    <recommendedName>
        <fullName evidence="4">WG repeat-containing protein</fullName>
    </recommendedName>
</protein>
<comment type="caution">
    <text evidence="2">The sequence shown here is derived from an EMBL/GenBank/DDBJ whole genome shotgun (WGS) entry which is preliminary data.</text>
</comment>
<evidence type="ECO:0000256" key="1">
    <source>
        <dbReference type="SAM" id="MobiDB-lite"/>
    </source>
</evidence>